<dbReference type="Pfam" id="PF12796">
    <property type="entry name" value="Ank_2"/>
    <property type="match status" value="2"/>
</dbReference>
<dbReference type="RefSeq" id="XP_001583733.1">
    <property type="nucleotide sequence ID" value="XM_001583683.1"/>
</dbReference>
<feature type="repeat" description="ANK" evidence="1">
    <location>
        <begin position="268"/>
        <end position="300"/>
    </location>
</feature>
<sequence length="365" mass="41478">MNQKKRKLYDSYEFTLDVHKENTIWKALIDDDLKALIPFTEENDFNPKRGIKSQFYPKDEMEKPFTLIEFCCFHGSVNCFKFLRTKFNLKITFRCVNFSMLSGVPDIMSECLKVKKPGLYSMKYAIISHNIDFVSFLMNEHDLVISMHDCYNFNNLQAYLVYLDQTQQFDKCFIYSPAFNLPPLFDYLIAHGASINPISTENKTALYIAAKYGFKTAVEYLIAHGANVNIKTLPLFTTPLHEAAIHDYPEIAEILILHGAEINAISARMKTPLHRAIQKNSIETAKVLILHGADVNATGEDGETVLHYAADKNRYEIAELLIAHGANVNAQNDYGDTPLNYAYTSESMEVINVLKSHGALDSNDD</sequence>
<name>A2DA99_TRIV3</name>
<dbReference type="PANTHER" id="PTHR24182">
    <property type="entry name" value="ANKYRIN REPEAT AND SOCS BOX CONTAINING 4"/>
    <property type="match status" value="1"/>
</dbReference>
<dbReference type="STRING" id="5722.A2DA99"/>
<keyword evidence="1" id="KW-0040">ANK repeat</keyword>
<dbReference type="InParanoid" id="A2DA99"/>
<dbReference type="EMBL" id="DS113182">
    <property type="protein sequence ID" value="EAY22747.1"/>
    <property type="molecule type" value="Genomic_DNA"/>
</dbReference>
<dbReference type="SMART" id="SM00248">
    <property type="entry name" value="ANK"/>
    <property type="match status" value="6"/>
</dbReference>
<feature type="repeat" description="ANK" evidence="1">
    <location>
        <begin position="238"/>
        <end position="267"/>
    </location>
</feature>
<dbReference type="OrthoDB" id="366390at2759"/>
<dbReference type="PANTHER" id="PTHR24182:SF13">
    <property type="entry name" value="LD18443P"/>
    <property type="match status" value="1"/>
</dbReference>
<dbReference type="InterPro" id="IPR036770">
    <property type="entry name" value="Ankyrin_rpt-contain_sf"/>
</dbReference>
<reference evidence="3" key="2">
    <citation type="journal article" date="2007" name="Science">
        <title>Draft genome sequence of the sexually transmitted pathogen Trichomonas vaginalis.</title>
        <authorList>
            <person name="Carlton J.M."/>
            <person name="Hirt R.P."/>
            <person name="Silva J.C."/>
            <person name="Delcher A.L."/>
            <person name="Schatz M."/>
            <person name="Zhao Q."/>
            <person name="Wortman J.R."/>
            <person name="Bidwell S.L."/>
            <person name="Alsmark U.C.M."/>
            <person name="Besteiro S."/>
            <person name="Sicheritz-Ponten T."/>
            <person name="Noel C.J."/>
            <person name="Dacks J.B."/>
            <person name="Foster P.G."/>
            <person name="Simillion C."/>
            <person name="Van de Peer Y."/>
            <person name="Miranda-Saavedra D."/>
            <person name="Barton G.J."/>
            <person name="Westrop G.D."/>
            <person name="Mueller S."/>
            <person name="Dessi D."/>
            <person name="Fiori P.L."/>
            <person name="Ren Q."/>
            <person name="Paulsen I."/>
            <person name="Zhang H."/>
            <person name="Bastida-Corcuera F.D."/>
            <person name="Simoes-Barbosa A."/>
            <person name="Brown M.T."/>
            <person name="Hayes R.D."/>
            <person name="Mukherjee M."/>
            <person name="Okumura C.Y."/>
            <person name="Schneider R."/>
            <person name="Smith A.J."/>
            <person name="Vanacova S."/>
            <person name="Villalvazo M."/>
            <person name="Haas B.J."/>
            <person name="Pertea M."/>
            <person name="Feldblyum T.V."/>
            <person name="Utterback T.R."/>
            <person name="Shu C.L."/>
            <person name="Osoegawa K."/>
            <person name="de Jong P.J."/>
            <person name="Hrdy I."/>
            <person name="Horvathova L."/>
            <person name="Zubacova Z."/>
            <person name="Dolezal P."/>
            <person name="Malik S.B."/>
            <person name="Logsdon J.M. Jr."/>
            <person name="Henze K."/>
            <person name="Gupta A."/>
            <person name="Wang C.C."/>
            <person name="Dunne R.L."/>
            <person name="Upcroft J.A."/>
            <person name="Upcroft P."/>
            <person name="White O."/>
            <person name="Salzberg S.L."/>
            <person name="Tang P."/>
            <person name="Chiu C.-H."/>
            <person name="Lee Y.-S."/>
            <person name="Embley T.M."/>
            <person name="Coombs G.H."/>
            <person name="Mottram J.C."/>
            <person name="Tachezy J."/>
            <person name="Fraser-Liggett C.M."/>
            <person name="Johnson P.J."/>
        </authorList>
    </citation>
    <scope>NUCLEOTIDE SEQUENCE [LARGE SCALE GENOMIC DNA]</scope>
    <source>
        <strain evidence="3">G3</strain>
    </source>
</reference>
<dbReference type="Proteomes" id="UP000001542">
    <property type="component" value="Unassembled WGS sequence"/>
</dbReference>
<dbReference type="InterPro" id="IPR002110">
    <property type="entry name" value="Ankyrin_rpt"/>
</dbReference>
<dbReference type="PROSITE" id="PS50297">
    <property type="entry name" value="ANK_REP_REGION"/>
    <property type="match status" value="4"/>
</dbReference>
<dbReference type="PROSITE" id="PS50088">
    <property type="entry name" value="ANK_REPEAT"/>
    <property type="match status" value="4"/>
</dbReference>
<dbReference type="SUPFAM" id="SSF140860">
    <property type="entry name" value="Pseudo ankyrin repeat-like"/>
    <property type="match status" value="1"/>
</dbReference>
<gene>
    <name evidence="3" type="ORF">TVAG_476760</name>
</gene>
<feature type="domain" description="DUF3447" evidence="2">
    <location>
        <begin position="87"/>
        <end position="162"/>
    </location>
</feature>
<feature type="repeat" description="ANK" evidence="1">
    <location>
        <begin position="201"/>
        <end position="233"/>
    </location>
</feature>
<dbReference type="KEGG" id="tva:5468305"/>
<evidence type="ECO:0000259" key="2">
    <source>
        <dbReference type="Pfam" id="PF11929"/>
    </source>
</evidence>
<dbReference type="Pfam" id="PF11929">
    <property type="entry name" value="DUF3447"/>
    <property type="match status" value="1"/>
</dbReference>
<dbReference type="SMR" id="A2DA99"/>
<feature type="repeat" description="ANK" evidence="1">
    <location>
        <begin position="301"/>
        <end position="333"/>
    </location>
</feature>
<accession>A2DA99</accession>
<reference evidence="3" key="1">
    <citation type="submission" date="2006-10" db="EMBL/GenBank/DDBJ databases">
        <authorList>
            <person name="Amadeo P."/>
            <person name="Zhao Q."/>
            <person name="Wortman J."/>
            <person name="Fraser-Liggett C."/>
            <person name="Carlton J."/>
        </authorList>
    </citation>
    <scope>NUCLEOTIDE SEQUENCE</scope>
    <source>
        <strain evidence="3">G3</strain>
    </source>
</reference>
<dbReference type="eggNOG" id="KOG4177">
    <property type="taxonomic scope" value="Eukaryota"/>
</dbReference>
<evidence type="ECO:0000313" key="3">
    <source>
        <dbReference type="EMBL" id="EAY22747.1"/>
    </source>
</evidence>
<dbReference type="SUPFAM" id="SSF48403">
    <property type="entry name" value="Ankyrin repeat"/>
    <property type="match status" value="1"/>
</dbReference>
<dbReference type="VEuPathDB" id="TrichDB:TVAG_476760"/>
<evidence type="ECO:0000256" key="1">
    <source>
        <dbReference type="PROSITE-ProRule" id="PRU00023"/>
    </source>
</evidence>
<proteinExistence type="predicted"/>
<dbReference type="InterPro" id="IPR020683">
    <property type="entry name" value="DUF3447"/>
</dbReference>
<dbReference type="PRINTS" id="PR01415">
    <property type="entry name" value="ANKYRIN"/>
</dbReference>
<dbReference type="VEuPathDB" id="TrichDB:TVAGG3_0266800"/>
<organism evidence="3 4">
    <name type="scientific">Trichomonas vaginalis (strain ATCC PRA-98 / G3)</name>
    <dbReference type="NCBI Taxonomy" id="412133"/>
    <lineage>
        <taxon>Eukaryota</taxon>
        <taxon>Metamonada</taxon>
        <taxon>Parabasalia</taxon>
        <taxon>Trichomonadida</taxon>
        <taxon>Trichomonadidae</taxon>
        <taxon>Trichomonas</taxon>
    </lineage>
</organism>
<protein>
    <submittedName>
        <fullName evidence="3">Ankyrin repeat protein, putative</fullName>
    </submittedName>
</protein>
<dbReference type="Gene3D" id="1.25.40.20">
    <property type="entry name" value="Ankyrin repeat-containing domain"/>
    <property type="match status" value="1"/>
</dbReference>
<keyword evidence="4" id="KW-1185">Reference proteome</keyword>
<evidence type="ECO:0000313" key="4">
    <source>
        <dbReference type="Proteomes" id="UP000001542"/>
    </source>
</evidence>
<dbReference type="AlphaFoldDB" id="A2DA99"/>